<dbReference type="OrthoDB" id="5512813at2"/>
<dbReference type="Gene3D" id="2.30.110.50">
    <property type="match status" value="1"/>
</dbReference>
<gene>
    <name evidence="4" type="ORF">CAP_1939</name>
</gene>
<evidence type="ECO:0000259" key="3">
    <source>
        <dbReference type="Pfam" id="PF22178"/>
    </source>
</evidence>
<dbReference type="NCBIfam" id="TIGR01646">
    <property type="entry name" value="vgr_GE"/>
    <property type="match status" value="1"/>
</dbReference>
<dbReference type="InterPro" id="IPR006531">
    <property type="entry name" value="Gp5/Vgr_OB"/>
</dbReference>
<dbReference type="Pfam" id="PF05954">
    <property type="entry name" value="Phage_GPD"/>
    <property type="match status" value="1"/>
</dbReference>
<dbReference type="InterPro" id="IPR037026">
    <property type="entry name" value="Vgr_OB-fold_dom_sf"/>
</dbReference>
<dbReference type="eggNOG" id="COG3501">
    <property type="taxonomic scope" value="Bacteria"/>
</dbReference>
<name>A0A017TAY7_9BACT</name>
<organism evidence="4 5">
    <name type="scientific">Chondromyces apiculatus DSM 436</name>
    <dbReference type="NCBI Taxonomy" id="1192034"/>
    <lineage>
        <taxon>Bacteria</taxon>
        <taxon>Pseudomonadati</taxon>
        <taxon>Myxococcota</taxon>
        <taxon>Polyangia</taxon>
        <taxon>Polyangiales</taxon>
        <taxon>Polyangiaceae</taxon>
        <taxon>Chondromyces</taxon>
    </lineage>
</organism>
<dbReference type="InterPro" id="IPR054030">
    <property type="entry name" value="Gp5_Vgr_C"/>
</dbReference>
<sequence length="733" mass="80327">MAPADPLRYFLETAGEQHEVRELSGAEKVSDTFRFEARFAVERLDTIDPDALVKTDATLVLVRDGLEVRRVAGILTDVSVGASIRGVHEVEMVLEPRLSLAHYRSDLRVFRDMTVPEIVTDTLSQIGVKPELRLSGAYASRPYCVQFRETDLDFVHRLLEDEGIFYYFLPGDVMVLGDSPAAYEPVAGSPSVPYRAANAMDRNVDAVTTIGKRASLTVGKVTLRDWNPETPSLDMDVVAEGPTAAGPEYYDYPGEYLTPGEGARKAQLWSESFGTNARAATGRATCAAFGAGFSFKLVDAPLPAYDRGYVILSVEHAYRRAEDGFSIGFTALDDDVTYRPPRVTYVPRILNPMTGFVTGPAGDDDIHTDAYGRVKIHFHWDRRLPPDDDCSHWIPVLQDNTGSSSAIPRRDWEMLMHFMEGDPDRPVVLGRVYNAEDKFPVPLPVRKFCTSLKSLSTPSRDGTNEIQMDDQAGKEYVMFHAERDQNIVVANDKTENILFNENTLVRRDERISIGSNHTLSVGRNMLPQILGNQTWSTGGNRTRRTAEAETSSIMGDRTKSVGAMHQFLVDDSSSTTARDLAEQVGGVVLEVSDKNNGVEVGKNCTRVVGGSALEAADENKAETTTKKRSETIGGVLFQKATKELKIKGGKKRITKVAGTYVADAQKQVSLSGAEELSVLSASATHQGTKSVTLKVKDTTVVLQSGVIHVDTKKTVTLKISGDNNQGAGHSQQI</sequence>
<dbReference type="Pfam" id="PF04717">
    <property type="entry name" value="Phage_base_V"/>
    <property type="match status" value="1"/>
</dbReference>
<protein>
    <submittedName>
        <fullName evidence="4">VgrG protein</fullName>
    </submittedName>
</protein>
<dbReference type="InterPro" id="IPR006533">
    <property type="entry name" value="T6SS_Vgr_RhsGE"/>
</dbReference>
<dbReference type="Pfam" id="PF22178">
    <property type="entry name" value="Gp5_trimer_C"/>
    <property type="match status" value="1"/>
</dbReference>
<dbReference type="SUPFAM" id="SSF69279">
    <property type="entry name" value="Phage tail proteins"/>
    <property type="match status" value="2"/>
</dbReference>
<dbReference type="SUPFAM" id="SSF69255">
    <property type="entry name" value="gp5 N-terminal domain-like"/>
    <property type="match status" value="1"/>
</dbReference>
<dbReference type="NCBIfam" id="TIGR03361">
    <property type="entry name" value="VI_Rhs_Vgr"/>
    <property type="match status" value="1"/>
</dbReference>
<keyword evidence="5" id="KW-1185">Reference proteome</keyword>
<dbReference type="Proteomes" id="UP000019678">
    <property type="component" value="Unassembled WGS sequence"/>
</dbReference>
<evidence type="ECO:0000256" key="1">
    <source>
        <dbReference type="ARBA" id="ARBA00005558"/>
    </source>
</evidence>
<dbReference type="Gene3D" id="3.55.50.10">
    <property type="entry name" value="Baseplate protein-like domains"/>
    <property type="match status" value="1"/>
</dbReference>
<dbReference type="STRING" id="1192034.CAP_1939"/>
<comment type="caution">
    <text evidence="4">The sequence shown here is derived from an EMBL/GenBank/DDBJ whole genome shotgun (WGS) entry which is preliminary data.</text>
</comment>
<evidence type="ECO:0000313" key="4">
    <source>
        <dbReference type="EMBL" id="EYF06409.1"/>
    </source>
</evidence>
<feature type="domain" description="Gp5/Type VI secretion system Vgr C-terminal trimerisation" evidence="3">
    <location>
        <begin position="451"/>
        <end position="560"/>
    </location>
</feature>
<comment type="similarity">
    <text evidence="1">Belongs to the VgrG protein family.</text>
</comment>
<dbReference type="AlphaFoldDB" id="A0A017TAY7"/>
<reference evidence="4 5" key="1">
    <citation type="submission" date="2013-05" db="EMBL/GenBank/DDBJ databases">
        <title>Genome assembly of Chondromyces apiculatus DSM 436.</title>
        <authorList>
            <person name="Sharma G."/>
            <person name="Khatri I."/>
            <person name="Kaur C."/>
            <person name="Mayilraj S."/>
            <person name="Subramanian S."/>
        </authorList>
    </citation>
    <scope>NUCLEOTIDE SEQUENCE [LARGE SCALE GENOMIC DNA]</scope>
    <source>
        <strain evidence="4 5">DSM 436</strain>
    </source>
</reference>
<evidence type="ECO:0000259" key="2">
    <source>
        <dbReference type="Pfam" id="PF04717"/>
    </source>
</evidence>
<dbReference type="SUPFAM" id="SSF69349">
    <property type="entry name" value="Phage fibre proteins"/>
    <property type="match status" value="1"/>
</dbReference>
<dbReference type="RefSeq" id="WP_044239998.1">
    <property type="nucleotide sequence ID" value="NZ_ASRX01000016.1"/>
</dbReference>
<accession>A0A017TAY7</accession>
<feature type="domain" description="Gp5/Type VI secretion system Vgr protein OB-fold" evidence="2">
    <location>
        <begin position="367"/>
        <end position="433"/>
    </location>
</feature>
<dbReference type="Gene3D" id="2.40.50.230">
    <property type="entry name" value="Gp5 N-terminal domain"/>
    <property type="match status" value="1"/>
</dbReference>
<proteinExistence type="inferred from homology"/>
<dbReference type="Gene3D" id="4.10.220.110">
    <property type="match status" value="1"/>
</dbReference>
<dbReference type="EMBL" id="ASRX01000016">
    <property type="protein sequence ID" value="EYF06409.1"/>
    <property type="molecule type" value="Genomic_DNA"/>
</dbReference>
<evidence type="ECO:0000313" key="5">
    <source>
        <dbReference type="Proteomes" id="UP000019678"/>
    </source>
</evidence>
<dbReference type="InterPro" id="IPR017847">
    <property type="entry name" value="T6SS_RhsGE_Vgr_subset"/>
</dbReference>